<dbReference type="SMART" id="SM00046">
    <property type="entry name" value="DAGKc"/>
    <property type="match status" value="1"/>
</dbReference>
<sequence length="310" mass="34871">MTGSILCVSAKPVPEIIEFNDILAVCSSNNDHYFHHNEHCTKKKSKSVNSSSILDISNIKSCYSFEIHYVTAELPKCKVVTIKFCHSDLSIVTRWIDTLRQRIERVTNRPKSLLVFVNPFSGRKRGLEIYEKFVEPLFRLISVRVTLVTTQRTNHSYDYIMENGWHNVDGIVSVGGDGTFLEMMNGVIARTAKKSNVDLDDSRVRIPPPAVRIGVIPAGSTDAIAYSLHGTADIQTAVIHIISGDYMRTDVCSVHTEKKFLCCFIGLISYGYLGDVIKNSANLRWMGPMRYDCVGSYIFEVYKAKPTETD</sequence>
<dbReference type="Proteomes" id="UP001367676">
    <property type="component" value="Unassembled WGS sequence"/>
</dbReference>
<dbReference type="GO" id="GO:0001729">
    <property type="term" value="F:ceramide kinase activity"/>
    <property type="evidence" value="ECO:0007669"/>
    <property type="project" value="TreeGrafter"/>
</dbReference>
<dbReference type="InterPro" id="IPR001206">
    <property type="entry name" value="Diacylglycerol_kinase_cat_dom"/>
</dbReference>
<dbReference type="Gene3D" id="2.60.200.40">
    <property type="match status" value="1"/>
</dbReference>
<evidence type="ECO:0000313" key="3">
    <source>
        <dbReference type="Proteomes" id="UP001367676"/>
    </source>
</evidence>
<dbReference type="InterPro" id="IPR016064">
    <property type="entry name" value="NAD/diacylglycerol_kinase_sf"/>
</dbReference>
<dbReference type="SUPFAM" id="SSF111331">
    <property type="entry name" value="NAD kinase/diacylglycerol kinase-like"/>
    <property type="match status" value="1"/>
</dbReference>
<dbReference type="Pfam" id="PF00781">
    <property type="entry name" value="DAGK_cat"/>
    <property type="match status" value="1"/>
</dbReference>
<organism evidence="2 3">
    <name type="scientific">Parthenolecanium corni</name>
    <dbReference type="NCBI Taxonomy" id="536013"/>
    <lineage>
        <taxon>Eukaryota</taxon>
        <taxon>Metazoa</taxon>
        <taxon>Ecdysozoa</taxon>
        <taxon>Arthropoda</taxon>
        <taxon>Hexapoda</taxon>
        <taxon>Insecta</taxon>
        <taxon>Pterygota</taxon>
        <taxon>Neoptera</taxon>
        <taxon>Paraneoptera</taxon>
        <taxon>Hemiptera</taxon>
        <taxon>Sternorrhyncha</taxon>
        <taxon>Coccoidea</taxon>
        <taxon>Coccidae</taxon>
        <taxon>Parthenolecanium</taxon>
    </lineage>
</organism>
<feature type="domain" description="DAGKc" evidence="1">
    <location>
        <begin position="108"/>
        <end position="258"/>
    </location>
</feature>
<evidence type="ECO:0000313" key="2">
    <source>
        <dbReference type="EMBL" id="KAK7582213.1"/>
    </source>
</evidence>
<dbReference type="PROSITE" id="PS50146">
    <property type="entry name" value="DAGK"/>
    <property type="match status" value="1"/>
</dbReference>
<dbReference type="PANTHER" id="PTHR12358">
    <property type="entry name" value="SPHINGOSINE KINASE"/>
    <property type="match status" value="1"/>
</dbReference>
<dbReference type="GO" id="GO:0016020">
    <property type="term" value="C:membrane"/>
    <property type="evidence" value="ECO:0007669"/>
    <property type="project" value="GOC"/>
</dbReference>
<protein>
    <recommendedName>
        <fullName evidence="1">DAGKc domain-containing protein</fullName>
    </recommendedName>
</protein>
<dbReference type="AlphaFoldDB" id="A0AAN9TDQ9"/>
<dbReference type="InterPro" id="IPR050187">
    <property type="entry name" value="Lipid_Phosphate_FormReg"/>
</dbReference>
<reference evidence="2 3" key="1">
    <citation type="submission" date="2024-03" db="EMBL/GenBank/DDBJ databases">
        <title>Adaptation during the transition from Ophiocordyceps entomopathogen to insect associate is accompanied by gene loss and intensified selection.</title>
        <authorList>
            <person name="Ward C.M."/>
            <person name="Onetto C.A."/>
            <person name="Borneman A.R."/>
        </authorList>
    </citation>
    <scope>NUCLEOTIDE SEQUENCE [LARGE SCALE GENOMIC DNA]</scope>
    <source>
        <strain evidence="2">AWRI1</strain>
        <tissue evidence="2">Single Adult Female</tissue>
    </source>
</reference>
<dbReference type="InterPro" id="IPR017438">
    <property type="entry name" value="ATP-NAD_kinase_N"/>
</dbReference>
<name>A0AAN9TDQ9_9HEMI</name>
<evidence type="ECO:0000259" key="1">
    <source>
        <dbReference type="PROSITE" id="PS50146"/>
    </source>
</evidence>
<gene>
    <name evidence="2" type="ORF">V9T40_013658</name>
</gene>
<comment type="caution">
    <text evidence="2">The sequence shown here is derived from an EMBL/GenBank/DDBJ whole genome shotgun (WGS) entry which is preliminary data.</text>
</comment>
<dbReference type="Gene3D" id="3.40.50.10330">
    <property type="entry name" value="Probable inorganic polyphosphate/atp-NAD kinase, domain 1"/>
    <property type="match status" value="1"/>
</dbReference>
<keyword evidence="3" id="KW-1185">Reference proteome</keyword>
<accession>A0AAN9TDQ9</accession>
<dbReference type="EMBL" id="JBBCAQ010000033">
    <property type="protein sequence ID" value="KAK7582213.1"/>
    <property type="molecule type" value="Genomic_DNA"/>
</dbReference>
<dbReference type="GO" id="GO:0006672">
    <property type="term" value="P:ceramide metabolic process"/>
    <property type="evidence" value="ECO:0007669"/>
    <property type="project" value="TreeGrafter"/>
</dbReference>
<proteinExistence type="predicted"/>
<dbReference type="PANTHER" id="PTHR12358:SF111">
    <property type="entry name" value="CERAMIDE KINASE, ISOFORM A"/>
    <property type="match status" value="1"/>
</dbReference>